<evidence type="ECO:0000313" key="3">
    <source>
        <dbReference type="Proteomes" id="UP000000851"/>
    </source>
</evidence>
<dbReference type="Pfam" id="PF14015">
    <property type="entry name" value="DUF4231"/>
    <property type="match status" value="1"/>
</dbReference>
<dbReference type="AlphaFoldDB" id="C7PX93"/>
<proteinExistence type="predicted"/>
<keyword evidence="1" id="KW-1133">Transmembrane helix</keyword>
<sequence>MATDSGAARQESSYALGLANGSYDWYRQAAIHARQRHRISAIGSQVAAAAIPVSAVIAPHNATVPAILGAVIVVVTSLRSTFNWQENYLRFNGAREAVEAERRRYHTTSAPYGDPTSRDQILAAMISKIEQEEMAGWVKVVSERTQTGHI</sequence>
<accession>C7PX93</accession>
<dbReference type="HOGENOM" id="CLU_1737239_0_0_11"/>
<keyword evidence="1" id="KW-0472">Membrane</keyword>
<dbReference type="Proteomes" id="UP000000851">
    <property type="component" value="Chromosome"/>
</dbReference>
<reference evidence="2 3" key="1">
    <citation type="journal article" date="2009" name="Stand. Genomic Sci.">
        <title>Complete genome sequence of Catenulispora acidiphila type strain (ID 139908).</title>
        <authorList>
            <person name="Copeland A."/>
            <person name="Lapidus A."/>
            <person name="Glavina Del Rio T."/>
            <person name="Nolan M."/>
            <person name="Lucas S."/>
            <person name="Chen F."/>
            <person name="Tice H."/>
            <person name="Cheng J.F."/>
            <person name="Bruce D."/>
            <person name="Goodwin L."/>
            <person name="Pitluck S."/>
            <person name="Mikhailova N."/>
            <person name="Pati A."/>
            <person name="Ivanova N."/>
            <person name="Mavromatis K."/>
            <person name="Chen A."/>
            <person name="Palaniappan K."/>
            <person name="Chain P."/>
            <person name="Land M."/>
            <person name="Hauser L."/>
            <person name="Chang Y.J."/>
            <person name="Jeffries C.D."/>
            <person name="Chertkov O."/>
            <person name="Brettin T."/>
            <person name="Detter J.C."/>
            <person name="Han C."/>
            <person name="Ali Z."/>
            <person name="Tindall B.J."/>
            <person name="Goker M."/>
            <person name="Bristow J."/>
            <person name="Eisen J.A."/>
            <person name="Markowitz V."/>
            <person name="Hugenholtz P."/>
            <person name="Kyrpides N.C."/>
            <person name="Klenk H.P."/>
        </authorList>
    </citation>
    <scope>NUCLEOTIDE SEQUENCE [LARGE SCALE GENOMIC DNA]</scope>
    <source>
        <strain evidence="3">DSM 44928 / JCM 14897 / NBRC 102108 / NRRL B-24433 / ID139908</strain>
    </source>
</reference>
<organism evidence="2 3">
    <name type="scientific">Catenulispora acidiphila (strain DSM 44928 / JCM 14897 / NBRC 102108 / NRRL B-24433 / ID139908)</name>
    <dbReference type="NCBI Taxonomy" id="479433"/>
    <lineage>
        <taxon>Bacteria</taxon>
        <taxon>Bacillati</taxon>
        <taxon>Actinomycetota</taxon>
        <taxon>Actinomycetes</taxon>
        <taxon>Catenulisporales</taxon>
        <taxon>Catenulisporaceae</taxon>
        <taxon>Catenulispora</taxon>
    </lineage>
</organism>
<dbReference type="NCBIfam" id="NF033634">
    <property type="entry name" value="SLATT_1"/>
    <property type="match status" value="1"/>
</dbReference>
<gene>
    <name evidence="2" type="ordered locus">Caci_0494</name>
</gene>
<dbReference type="EMBL" id="CP001700">
    <property type="protein sequence ID" value="ACU69444.1"/>
    <property type="molecule type" value="Genomic_DNA"/>
</dbReference>
<evidence type="ECO:0000256" key="1">
    <source>
        <dbReference type="SAM" id="Phobius"/>
    </source>
</evidence>
<evidence type="ECO:0008006" key="4">
    <source>
        <dbReference type="Google" id="ProtNLM"/>
    </source>
</evidence>
<evidence type="ECO:0000313" key="2">
    <source>
        <dbReference type="EMBL" id="ACU69444.1"/>
    </source>
</evidence>
<dbReference type="RefSeq" id="WP_012784739.1">
    <property type="nucleotide sequence ID" value="NC_013131.1"/>
</dbReference>
<dbReference type="OrthoDB" id="3403633at2"/>
<dbReference type="KEGG" id="cai:Caci_0494"/>
<dbReference type="InterPro" id="IPR025325">
    <property type="entry name" value="DUF4231"/>
</dbReference>
<feature type="transmembrane region" description="Helical" evidence="1">
    <location>
        <begin position="39"/>
        <end position="58"/>
    </location>
</feature>
<dbReference type="eggNOG" id="ENOG5031Q2M">
    <property type="taxonomic scope" value="Bacteria"/>
</dbReference>
<name>C7PX93_CATAD</name>
<protein>
    <recommendedName>
        <fullName evidence="4">SMODS and SLOG-associating 2TM effector domain-containing protein</fullName>
    </recommendedName>
</protein>
<feature type="transmembrane region" description="Helical" evidence="1">
    <location>
        <begin position="64"/>
        <end position="82"/>
    </location>
</feature>
<keyword evidence="3" id="KW-1185">Reference proteome</keyword>
<keyword evidence="1" id="KW-0812">Transmembrane</keyword>
<dbReference type="InParanoid" id="C7PX93"/>